<sequence>MINGKRGFVFLGLAAVLTVLFGFAGESMAAKKYTLQLAGAYPSTGGTPRALATEKIKELVEAKSEGNITVNIYLDSQLGGDREILEGCQFGDISMVAQTTAPQVAFIPELAVFDIPMLFDDLDVARKTFVGPFRAELNKWYEKAGLKLLLFEPIYYRETTSSRALEKIDDFKGLKIRTMENEYHMAFWKALGANPTPLNFAELYVALQQGLVDAQENPYEIIWASKFYEVQKYLTNTHHIAFILSVTMNKDMYDGMPDDYKAIIDESMKEASDFLFDLAKSKNDEMLASLEKVGMNVETPNAELKAELKKAAATVENMIRKNVGDGVVDSIIKASESAKK</sequence>
<dbReference type="Proteomes" id="UP001200430">
    <property type="component" value="Unassembled WGS sequence"/>
</dbReference>
<evidence type="ECO:0000256" key="1">
    <source>
        <dbReference type="ARBA" id="ARBA00009023"/>
    </source>
</evidence>
<accession>A0ABS9EM89</accession>
<dbReference type="Pfam" id="PF03480">
    <property type="entry name" value="DctP"/>
    <property type="match status" value="1"/>
</dbReference>
<keyword evidence="5" id="KW-1185">Reference proteome</keyword>
<dbReference type="RefSeq" id="WP_236099064.1">
    <property type="nucleotide sequence ID" value="NZ_JAKGUD010000004.1"/>
</dbReference>
<comment type="caution">
    <text evidence="4">The sequence shown here is derived from an EMBL/GenBank/DDBJ whole genome shotgun (WGS) entry which is preliminary data.</text>
</comment>
<protein>
    <submittedName>
        <fullName evidence="4">TRAP transporter substrate-binding protein</fullName>
    </submittedName>
</protein>
<gene>
    <name evidence="4" type="ORF">L2W38_05780</name>
</gene>
<comment type="similarity">
    <text evidence="1">Belongs to the bacterial solute-binding protein 7 family.</text>
</comment>
<dbReference type="EMBL" id="JAKGUD010000004">
    <property type="protein sequence ID" value="MCF4142317.1"/>
    <property type="molecule type" value="Genomic_DNA"/>
</dbReference>
<dbReference type="PANTHER" id="PTHR33376">
    <property type="match status" value="1"/>
</dbReference>
<dbReference type="NCBIfam" id="TIGR00787">
    <property type="entry name" value="dctP"/>
    <property type="match status" value="1"/>
</dbReference>
<organism evidence="4 5">
    <name type="scientific">Dethiosulfovibrio marinus</name>
    <dbReference type="NCBI Taxonomy" id="133532"/>
    <lineage>
        <taxon>Bacteria</taxon>
        <taxon>Thermotogati</taxon>
        <taxon>Synergistota</taxon>
        <taxon>Synergistia</taxon>
        <taxon>Synergistales</taxon>
        <taxon>Dethiosulfovibrionaceae</taxon>
        <taxon>Dethiosulfovibrio</taxon>
    </lineage>
</organism>
<dbReference type="Gene3D" id="3.40.190.170">
    <property type="entry name" value="Bacterial extracellular solute-binding protein, family 7"/>
    <property type="match status" value="1"/>
</dbReference>
<evidence type="ECO:0000256" key="3">
    <source>
        <dbReference type="ARBA" id="ARBA00022729"/>
    </source>
</evidence>
<dbReference type="NCBIfam" id="NF037995">
    <property type="entry name" value="TRAP_S1"/>
    <property type="match status" value="1"/>
</dbReference>
<evidence type="ECO:0000313" key="4">
    <source>
        <dbReference type="EMBL" id="MCF4142317.1"/>
    </source>
</evidence>
<reference evidence="4 5" key="1">
    <citation type="submission" date="2022-01" db="EMBL/GenBank/DDBJ databases">
        <title>Dethiosulfovibrio faecalis sp. nov., a novel proteolytic, non-sulfur-reducing bacterium isolated from a marine aquaculture solid waste bioreactor.</title>
        <authorList>
            <person name="Grabowski S."/>
            <person name="Apolinario E."/>
            <person name="Schneider N."/>
            <person name="Marshall C.W."/>
            <person name="Sowers K.R."/>
        </authorList>
    </citation>
    <scope>NUCLEOTIDE SEQUENCE [LARGE SCALE GENOMIC DNA]</scope>
    <source>
        <strain evidence="4 5">DSM 12537</strain>
    </source>
</reference>
<dbReference type="InterPro" id="IPR018389">
    <property type="entry name" value="DctP_fam"/>
</dbReference>
<keyword evidence="2" id="KW-0813">Transport</keyword>
<evidence type="ECO:0000313" key="5">
    <source>
        <dbReference type="Proteomes" id="UP001200430"/>
    </source>
</evidence>
<keyword evidence="3" id="KW-0732">Signal</keyword>
<dbReference type="CDD" id="cd13603">
    <property type="entry name" value="PBP2_TRAP_Siap_TeaA_like"/>
    <property type="match status" value="1"/>
</dbReference>
<evidence type="ECO:0000256" key="2">
    <source>
        <dbReference type="ARBA" id="ARBA00022448"/>
    </source>
</evidence>
<dbReference type="PIRSF" id="PIRSF006470">
    <property type="entry name" value="DctB"/>
    <property type="match status" value="1"/>
</dbReference>
<name>A0ABS9EM89_9BACT</name>
<proteinExistence type="inferred from homology"/>
<dbReference type="InterPro" id="IPR004682">
    <property type="entry name" value="TRAP_DctP"/>
</dbReference>
<dbReference type="InterPro" id="IPR038404">
    <property type="entry name" value="TRAP_DctP_sf"/>
</dbReference>
<dbReference type="PANTHER" id="PTHR33376:SF7">
    <property type="entry name" value="C4-DICARBOXYLATE-BINDING PROTEIN DCTB"/>
    <property type="match status" value="1"/>
</dbReference>